<dbReference type="Pfam" id="PF13440">
    <property type="entry name" value="Polysacc_synt_3"/>
    <property type="match status" value="1"/>
</dbReference>
<dbReference type="EMBL" id="LT670849">
    <property type="protein sequence ID" value="SHN68611.1"/>
    <property type="molecule type" value="Genomic_DNA"/>
</dbReference>
<evidence type="ECO:0000256" key="1">
    <source>
        <dbReference type="ARBA" id="ARBA00004651"/>
    </source>
</evidence>
<accession>A0A1M7TD73</accession>
<organism evidence="7 8">
    <name type="scientific">Bradyrhizobium erythrophlei</name>
    <dbReference type="NCBI Taxonomy" id="1437360"/>
    <lineage>
        <taxon>Bacteria</taxon>
        <taxon>Pseudomonadati</taxon>
        <taxon>Pseudomonadota</taxon>
        <taxon>Alphaproteobacteria</taxon>
        <taxon>Hyphomicrobiales</taxon>
        <taxon>Nitrobacteraceae</taxon>
        <taxon>Bradyrhizobium</taxon>
    </lineage>
</organism>
<feature type="transmembrane region" description="Helical" evidence="6">
    <location>
        <begin position="12"/>
        <end position="32"/>
    </location>
</feature>
<keyword evidence="4 6" id="KW-1133">Transmembrane helix</keyword>
<feature type="transmembrane region" description="Helical" evidence="6">
    <location>
        <begin position="98"/>
        <end position="118"/>
    </location>
</feature>
<dbReference type="PANTHER" id="PTHR30250">
    <property type="entry name" value="PST FAMILY PREDICTED COLANIC ACID TRANSPORTER"/>
    <property type="match status" value="1"/>
</dbReference>
<feature type="transmembrane region" description="Helical" evidence="6">
    <location>
        <begin position="73"/>
        <end position="92"/>
    </location>
</feature>
<proteinExistence type="predicted"/>
<keyword evidence="3 6" id="KW-0812">Transmembrane</keyword>
<feature type="transmembrane region" description="Helical" evidence="6">
    <location>
        <begin position="162"/>
        <end position="180"/>
    </location>
</feature>
<dbReference type="Proteomes" id="UP000184096">
    <property type="component" value="Chromosome I"/>
</dbReference>
<feature type="transmembrane region" description="Helical" evidence="6">
    <location>
        <begin position="281"/>
        <end position="300"/>
    </location>
</feature>
<evidence type="ECO:0000313" key="7">
    <source>
        <dbReference type="EMBL" id="SHN68611.1"/>
    </source>
</evidence>
<dbReference type="RefSeq" id="WP_072817241.1">
    <property type="nucleotide sequence ID" value="NZ_LT670849.1"/>
</dbReference>
<evidence type="ECO:0000313" key="8">
    <source>
        <dbReference type="Proteomes" id="UP000184096"/>
    </source>
</evidence>
<protein>
    <submittedName>
        <fullName evidence="7">Membrane protein involved in the export of O-antigen and teichoic acid</fullName>
    </submittedName>
</protein>
<sequence>MMIGLASINLTANALSAGLGLLGVFIFTRLFAPHEYGVYLLGVGFASVVSTFLAGWFRNLILSEHARDNGADIRGVVLHGYLLCCLTAPAAYGLGRLVGLDAAPALAAVSLAIAVGLFELTQDLARARLRALTALKGTLARATSSLCLGVTVAFVAPEGSFLLSSAALACVVAVIVQWSTTWRGTKSKFETPIRSVALQGLPLTLSLTLLAISSVTDRFMIANLIGSADTGRYIAGLDLVRQTLMLPAMSAAAAFIPMAVQIHASRGRAAVRSHLAECVELLFGATLPACLGFAAISPHIANVVFGADFREVAAQTMPILAVAVVFQILTQQYLHSSFLLSGRNSFYLINIGAIIAANVALSYVFVSDYGPLGAAWARLCADAFGFFVALALSRRAFPVPMPIGRLTLTMIAGLLMASVVVATDRILHVSDFVACVVLVATGMTSYLALCWLLDICHARRRLRAAFAFSRQRFANIAARSARQWKRSIATGVRRHVEE</sequence>
<evidence type="ECO:0000256" key="6">
    <source>
        <dbReference type="SAM" id="Phobius"/>
    </source>
</evidence>
<reference evidence="8" key="1">
    <citation type="submission" date="2016-11" db="EMBL/GenBank/DDBJ databases">
        <authorList>
            <person name="Varghese N."/>
            <person name="Submissions S."/>
        </authorList>
    </citation>
    <scope>NUCLEOTIDE SEQUENCE [LARGE SCALE GENOMIC DNA]</scope>
    <source>
        <strain evidence="8">GAS401</strain>
    </source>
</reference>
<feature type="transmembrane region" description="Helical" evidence="6">
    <location>
        <begin position="312"/>
        <end position="334"/>
    </location>
</feature>
<feature type="transmembrane region" description="Helical" evidence="6">
    <location>
        <begin position="429"/>
        <end position="453"/>
    </location>
</feature>
<comment type="subcellular location">
    <subcellularLocation>
        <location evidence="1">Cell membrane</location>
        <topology evidence="1">Multi-pass membrane protein</topology>
    </subcellularLocation>
</comment>
<evidence type="ECO:0000256" key="4">
    <source>
        <dbReference type="ARBA" id="ARBA00022989"/>
    </source>
</evidence>
<keyword evidence="5 6" id="KW-0472">Membrane</keyword>
<evidence type="ECO:0000256" key="5">
    <source>
        <dbReference type="ARBA" id="ARBA00023136"/>
    </source>
</evidence>
<dbReference type="AlphaFoldDB" id="A0A1M7TD73"/>
<feature type="transmembrane region" description="Helical" evidence="6">
    <location>
        <begin position="38"/>
        <end position="61"/>
    </location>
</feature>
<feature type="transmembrane region" description="Helical" evidence="6">
    <location>
        <begin position="346"/>
        <end position="366"/>
    </location>
</feature>
<gene>
    <name evidence="7" type="ORF">SAMN05444170_1386</name>
</gene>
<dbReference type="GO" id="GO:0005886">
    <property type="term" value="C:plasma membrane"/>
    <property type="evidence" value="ECO:0007669"/>
    <property type="project" value="UniProtKB-SubCell"/>
</dbReference>
<feature type="transmembrane region" description="Helical" evidence="6">
    <location>
        <begin position="201"/>
        <end position="221"/>
    </location>
</feature>
<evidence type="ECO:0000256" key="2">
    <source>
        <dbReference type="ARBA" id="ARBA00022475"/>
    </source>
</evidence>
<keyword evidence="8" id="KW-1185">Reference proteome</keyword>
<keyword evidence="2" id="KW-1003">Cell membrane</keyword>
<name>A0A1M7TD73_9BRAD</name>
<dbReference type="OrthoDB" id="5906224at2"/>
<feature type="transmembrane region" description="Helical" evidence="6">
    <location>
        <begin position="372"/>
        <end position="392"/>
    </location>
</feature>
<dbReference type="PANTHER" id="PTHR30250:SF31">
    <property type="entry name" value="INNER MEMBRANE PROTEIN YGHQ"/>
    <property type="match status" value="1"/>
</dbReference>
<feature type="transmembrane region" description="Helical" evidence="6">
    <location>
        <begin position="404"/>
        <end position="423"/>
    </location>
</feature>
<evidence type="ECO:0000256" key="3">
    <source>
        <dbReference type="ARBA" id="ARBA00022692"/>
    </source>
</evidence>
<dbReference type="InterPro" id="IPR050833">
    <property type="entry name" value="Poly_Biosynth_Transport"/>
</dbReference>